<keyword evidence="9" id="KW-1185">Reference proteome</keyword>
<dbReference type="PANTHER" id="PTHR11945:SF756">
    <property type="entry name" value="MADS-BOX DOMAIN-CONTAINING PROTEIN"/>
    <property type="match status" value="1"/>
</dbReference>
<evidence type="ECO:0000259" key="7">
    <source>
        <dbReference type="PROSITE" id="PS50066"/>
    </source>
</evidence>
<dbReference type="SUPFAM" id="SSF55455">
    <property type="entry name" value="SRF-like"/>
    <property type="match status" value="1"/>
</dbReference>
<dbReference type="PANTHER" id="PTHR11945">
    <property type="entry name" value="MADS BOX PROTEIN"/>
    <property type="match status" value="1"/>
</dbReference>
<dbReference type="AlphaFoldDB" id="A0A835E7K2"/>
<sequence length="204" mass="22147">MVMKPAKKTSKGRQKIEIRYIEDPEKRQVTLCKRKGGLMKKCSELHFLSGAHVALAIFSKKEETSLGGEAAGGTGRRSRGGSVSAMGPPPSITSSAATPARRTWRTRAQSPPSAPRELEETKALADAEKNRMDAIGDKVVGAAEAAGKRFWWEVDVEALGEAELPEFARALQRVREVVQREAGKLEVSAPAAAVSGRRRGNRRE</sequence>
<feature type="domain" description="MADS-box" evidence="7">
    <location>
        <begin position="11"/>
        <end position="59"/>
    </location>
</feature>
<dbReference type="PROSITE" id="PS50066">
    <property type="entry name" value="MADS_BOX_2"/>
    <property type="match status" value="1"/>
</dbReference>
<feature type="region of interest" description="Disordered" evidence="6">
    <location>
        <begin position="64"/>
        <end position="120"/>
    </location>
</feature>
<name>A0A835E7K2_9POAL</name>
<protein>
    <recommendedName>
        <fullName evidence="7">MADS-box domain-containing protein</fullName>
    </recommendedName>
</protein>
<evidence type="ECO:0000256" key="1">
    <source>
        <dbReference type="ARBA" id="ARBA00004123"/>
    </source>
</evidence>
<dbReference type="InterPro" id="IPR002100">
    <property type="entry name" value="TF_MADSbox"/>
</dbReference>
<keyword evidence="2" id="KW-0805">Transcription regulation</keyword>
<accession>A0A835E7K2</accession>
<evidence type="ECO:0000313" key="9">
    <source>
        <dbReference type="Proteomes" id="UP000636709"/>
    </source>
</evidence>
<dbReference type="GO" id="GO:0000981">
    <property type="term" value="F:DNA-binding transcription factor activity, RNA polymerase II-specific"/>
    <property type="evidence" value="ECO:0007669"/>
    <property type="project" value="TreeGrafter"/>
</dbReference>
<dbReference type="InterPro" id="IPR036879">
    <property type="entry name" value="TF_MADSbox_sf"/>
</dbReference>
<comment type="caution">
    <text evidence="8">The sequence shown here is derived from an EMBL/GenBank/DDBJ whole genome shotgun (WGS) entry which is preliminary data.</text>
</comment>
<dbReference type="GO" id="GO:0000978">
    <property type="term" value="F:RNA polymerase II cis-regulatory region sequence-specific DNA binding"/>
    <property type="evidence" value="ECO:0007669"/>
    <property type="project" value="TreeGrafter"/>
</dbReference>
<dbReference type="SMART" id="SM00432">
    <property type="entry name" value="MADS"/>
    <property type="match status" value="1"/>
</dbReference>
<dbReference type="EMBL" id="JACEFO010002252">
    <property type="protein sequence ID" value="KAF8670656.1"/>
    <property type="molecule type" value="Genomic_DNA"/>
</dbReference>
<reference evidence="8" key="1">
    <citation type="submission" date="2020-07" db="EMBL/GenBank/DDBJ databases">
        <title>Genome sequence and genetic diversity analysis of an under-domesticated orphan crop, white fonio (Digitaria exilis).</title>
        <authorList>
            <person name="Bennetzen J.L."/>
            <person name="Chen S."/>
            <person name="Ma X."/>
            <person name="Wang X."/>
            <person name="Yssel A.E.J."/>
            <person name="Chaluvadi S.R."/>
            <person name="Johnson M."/>
            <person name="Gangashetty P."/>
            <person name="Hamidou F."/>
            <person name="Sanogo M.D."/>
            <person name="Zwaenepoel A."/>
            <person name="Wallace J."/>
            <person name="Van De Peer Y."/>
            <person name="Van Deynze A."/>
        </authorList>
    </citation>
    <scope>NUCLEOTIDE SEQUENCE</scope>
    <source>
        <tissue evidence="8">Leaves</tissue>
    </source>
</reference>
<dbReference type="GO" id="GO:0046983">
    <property type="term" value="F:protein dimerization activity"/>
    <property type="evidence" value="ECO:0007669"/>
    <property type="project" value="InterPro"/>
</dbReference>
<evidence type="ECO:0000256" key="4">
    <source>
        <dbReference type="ARBA" id="ARBA00023163"/>
    </source>
</evidence>
<evidence type="ECO:0000256" key="5">
    <source>
        <dbReference type="ARBA" id="ARBA00023242"/>
    </source>
</evidence>
<gene>
    <name evidence="8" type="ORF">HU200_050468</name>
</gene>
<keyword evidence="3" id="KW-0238">DNA-binding</keyword>
<organism evidence="8 9">
    <name type="scientific">Digitaria exilis</name>
    <dbReference type="NCBI Taxonomy" id="1010633"/>
    <lineage>
        <taxon>Eukaryota</taxon>
        <taxon>Viridiplantae</taxon>
        <taxon>Streptophyta</taxon>
        <taxon>Embryophyta</taxon>
        <taxon>Tracheophyta</taxon>
        <taxon>Spermatophyta</taxon>
        <taxon>Magnoliopsida</taxon>
        <taxon>Liliopsida</taxon>
        <taxon>Poales</taxon>
        <taxon>Poaceae</taxon>
        <taxon>PACMAD clade</taxon>
        <taxon>Panicoideae</taxon>
        <taxon>Panicodae</taxon>
        <taxon>Paniceae</taxon>
        <taxon>Anthephorinae</taxon>
        <taxon>Digitaria</taxon>
    </lineage>
</organism>
<evidence type="ECO:0000313" key="8">
    <source>
        <dbReference type="EMBL" id="KAF8670656.1"/>
    </source>
</evidence>
<evidence type="ECO:0000256" key="3">
    <source>
        <dbReference type="ARBA" id="ARBA00023125"/>
    </source>
</evidence>
<dbReference type="GO" id="GO:0005634">
    <property type="term" value="C:nucleus"/>
    <property type="evidence" value="ECO:0007669"/>
    <property type="project" value="UniProtKB-SubCell"/>
</dbReference>
<comment type="subcellular location">
    <subcellularLocation>
        <location evidence="1">Nucleus</location>
    </subcellularLocation>
</comment>
<evidence type="ECO:0000256" key="6">
    <source>
        <dbReference type="SAM" id="MobiDB-lite"/>
    </source>
</evidence>
<dbReference type="Gene3D" id="3.40.1810.10">
    <property type="entry name" value="Transcription factor, MADS-box"/>
    <property type="match status" value="1"/>
</dbReference>
<feature type="compositionally biased region" description="Low complexity" evidence="6">
    <location>
        <begin position="80"/>
        <end position="101"/>
    </location>
</feature>
<keyword evidence="4" id="KW-0804">Transcription</keyword>
<dbReference type="Pfam" id="PF00319">
    <property type="entry name" value="SRF-TF"/>
    <property type="match status" value="1"/>
</dbReference>
<dbReference type="PRINTS" id="PR00404">
    <property type="entry name" value="MADSDOMAIN"/>
</dbReference>
<dbReference type="Proteomes" id="UP000636709">
    <property type="component" value="Unassembled WGS sequence"/>
</dbReference>
<proteinExistence type="predicted"/>
<dbReference type="OrthoDB" id="1896642at2759"/>
<keyword evidence="5" id="KW-0539">Nucleus</keyword>
<evidence type="ECO:0000256" key="2">
    <source>
        <dbReference type="ARBA" id="ARBA00023015"/>
    </source>
</evidence>